<evidence type="ECO:0000256" key="6">
    <source>
        <dbReference type="ARBA" id="ARBA00022840"/>
    </source>
</evidence>
<dbReference type="Pfam" id="PF00069">
    <property type="entry name" value="Pkinase"/>
    <property type="match status" value="1"/>
</dbReference>
<evidence type="ECO:0000313" key="10">
    <source>
        <dbReference type="Proteomes" id="UP000681967"/>
    </source>
</evidence>
<name>A0A8S3FUK0_9BILA</name>
<reference evidence="8" key="1">
    <citation type="submission" date="2021-02" db="EMBL/GenBank/DDBJ databases">
        <authorList>
            <person name="Nowell W R."/>
        </authorList>
    </citation>
    <scope>NUCLEOTIDE SEQUENCE</scope>
</reference>
<keyword evidence="6" id="KW-0067">ATP-binding</keyword>
<dbReference type="InterPro" id="IPR050205">
    <property type="entry name" value="CDPK_Ser/Thr_kinases"/>
</dbReference>
<comment type="similarity">
    <text evidence="1">Belongs to the protein kinase superfamily. CAMK Ser/Thr protein kinase family.</text>
</comment>
<keyword evidence="5" id="KW-0418">Kinase</keyword>
<evidence type="ECO:0000313" key="9">
    <source>
        <dbReference type="EMBL" id="CAF5213316.1"/>
    </source>
</evidence>
<dbReference type="InterPro" id="IPR000719">
    <property type="entry name" value="Prot_kinase_dom"/>
</dbReference>
<evidence type="ECO:0000256" key="5">
    <source>
        <dbReference type="ARBA" id="ARBA00022777"/>
    </source>
</evidence>
<feature type="domain" description="Protein kinase" evidence="7">
    <location>
        <begin position="1"/>
        <end position="149"/>
    </location>
</feature>
<dbReference type="GO" id="GO:0005524">
    <property type="term" value="F:ATP binding"/>
    <property type="evidence" value="ECO:0007669"/>
    <property type="project" value="UniProtKB-KW"/>
</dbReference>
<comment type="caution">
    <text evidence="8">The sequence shown here is derived from an EMBL/GenBank/DDBJ whole genome shotgun (WGS) entry which is preliminary data.</text>
</comment>
<dbReference type="AlphaFoldDB" id="A0A8S3FUK0"/>
<dbReference type="EMBL" id="CAJOBJ010355248">
    <property type="protein sequence ID" value="CAF5213316.1"/>
    <property type="molecule type" value="Genomic_DNA"/>
</dbReference>
<proteinExistence type="inferred from homology"/>
<dbReference type="PROSITE" id="PS50011">
    <property type="entry name" value="PROTEIN_KINASE_DOM"/>
    <property type="match status" value="1"/>
</dbReference>
<accession>A0A8S3FUK0</accession>
<keyword evidence="4" id="KW-0547">Nucleotide-binding</keyword>
<organism evidence="8 10">
    <name type="scientific">Rotaria magnacalcarata</name>
    <dbReference type="NCBI Taxonomy" id="392030"/>
    <lineage>
        <taxon>Eukaryota</taxon>
        <taxon>Metazoa</taxon>
        <taxon>Spiralia</taxon>
        <taxon>Gnathifera</taxon>
        <taxon>Rotifera</taxon>
        <taxon>Eurotatoria</taxon>
        <taxon>Bdelloidea</taxon>
        <taxon>Philodinida</taxon>
        <taxon>Philodinidae</taxon>
        <taxon>Rotaria</taxon>
    </lineage>
</organism>
<evidence type="ECO:0000313" key="8">
    <source>
        <dbReference type="EMBL" id="CAF5141241.1"/>
    </source>
</evidence>
<dbReference type="GO" id="GO:0004674">
    <property type="term" value="F:protein serine/threonine kinase activity"/>
    <property type="evidence" value="ECO:0007669"/>
    <property type="project" value="UniProtKB-KW"/>
</dbReference>
<evidence type="ECO:0000259" key="7">
    <source>
        <dbReference type="PROSITE" id="PS50011"/>
    </source>
</evidence>
<keyword evidence="3" id="KW-0808">Transferase</keyword>
<dbReference type="InterPro" id="IPR011009">
    <property type="entry name" value="Kinase-like_dom_sf"/>
</dbReference>
<evidence type="ECO:0000256" key="4">
    <source>
        <dbReference type="ARBA" id="ARBA00022741"/>
    </source>
</evidence>
<dbReference type="Proteomes" id="UP000681967">
    <property type="component" value="Unassembled WGS sequence"/>
</dbReference>
<protein>
    <recommendedName>
        <fullName evidence="7">Protein kinase domain-containing protein</fullName>
    </recommendedName>
</protein>
<sequence length="153" mass="16792">MTTPCGTLLYTAPEVLRAATSFKDSQSSSLSTSSSSSSTSTTVALVPSTATNTNPTAYGYDESCDLWSLGVILYTMLSGEVPFNSITTHRTAEEIVEDITRSKLSYDSPAWKNVSQTAKDLVKGLIHFLRENLYARRKQTSVYDVKLYVRDIA</sequence>
<dbReference type="Gene3D" id="1.10.510.10">
    <property type="entry name" value="Transferase(Phosphotransferase) domain 1"/>
    <property type="match status" value="1"/>
</dbReference>
<evidence type="ECO:0000256" key="2">
    <source>
        <dbReference type="ARBA" id="ARBA00022527"/>
    </source>
</evidence>
<dbReference type="EMBL" id="CAJOBH010252234">
    <property type="protein sequence ID" value="CAF5141241.1"/>
    <property type="molecule type" value="Genomic_DNA"/>
</dbReference>
<keyword evidence="2" id="KW-0723">Serine/threonine-protein kinase</keyword>
<evidence type="ECO:0000256" key="1">
    <source>
        <dbReference type="ARBA" id="ARBA00006692"/>
    </source>
</evidence>
<dbReference type="SUPFAM" id="SSF56112">
    <property type="entry name" value="Protein kinase-like (PK-like)"/>
    <property type="match status" value="1"/>
</dbReference>
<dbReference type="PANTHER" id="PTHR24349">
    <property type="entry name" value="SERINE/THREONINE-PROTEIN KINASE"/>
    <property type="match status" value="1"/>
</dbReference>
<evidence type="ECO:0000256" key="3">
    <source>
        <dbReference type="ARBA" id="ARBA00022679"/>
    </source>
</evidence>
<dbReference type="Proteomes" id="UP000681720">
    <property type="component" value="Unassembled WGS sequence"/>
</dbReference>
<gene>
    <name evidence="8" type="ORF">BYL167_LOCUS70209</name>
    <name evidence="9" type="ORF">GIL414_LOCUS80600</name>
</gene>